<dbReference type="Proteomes" id="UP001597215">
    <property type="component" value="Unassembled WGS sequence"/>
</dbReference>
<protein>
    <submittedName>
        <fullName evidence="3">DUF2892 domain-containing protein</fullName>
    </submittedName>
</protein>
<keyword evidence="4" id="KW-1185">Reference proteome</keyword>
<keyword evidence="1" id="KW-1133">Transmembrane helix</keyword>
<proteinExistence type="predicted"/>
<feature type="transmembrane region" description="Helical" evidence="1">
    <location>
        <begin position="12"/>
        <end position="28"/>
    </location>
</feature>
<dbReference type="RefSeq" id="WP_381511352.1">
    <property type="nucleotide sequence ID" value="NZ_JBHUEL010000003.1"/>
</dbReference>
<dbReference type="InterPro" id="IPR021309">
    <property type="entry name" value="YgaP-like_TM"/>
</dbReference>
<reference evidence="4" key="1">
    <citation type="journal article" date="2019" name="Int. J. Syst. Evol. Microbiol.">
        <title>The Global Catalogue of Microorganisms (GCM) 10K type strain sequencing project: providing services to taxonomists for standard genome sequencing and annotation.</title>
        <authorList>
            <consortium name="The Broad Institute Genomics Platform"/>
            <consortium name="The Broad Institute Genome Sequencing Center for Infectious Disease"/>
            <person name="Wu L."/>
            <person name="Ma J."/>
        </authorList>
    </citation>
    <scope>NUCLEOTIDE SEQUENCE [LARGE SCALE GENOMIC DNA]</scope>
    <source>
        <strain evidence="4">CGMCC 1.12449</strain>
    </source>
</reference>
<evidence type="ECO:0000256" key="1">
    <source>
        <dbReference type="SAM" id="Phobius"/>
    </source>
</evidence>
<organism evidence="3 4">
    <name type="scientific">Sphingorhabdus buctiana</name>
    <dbReference type="NCBI Taxonomy" id="1508805"/>
    <lineage>
        <taxon>Bacteria</taxon>
        <taxon>Pseudomonadati</taxon>
        <taxon>Pseudomonadota</taxon>
        <taxon>Alphaproteobacteria</taxon>
        <taxon>Sphingomonadales</taxon>
        <taxon>Sphingomonadaceae</taxon>
        <taxon>Sphingorhabdus</taxon>
    </lineage>
</organism>
<keyword evidence="1" id="KW-0812">Transmembrane</keyword>
<name>A0ABW4MAI2_9SPHN</name>
<evidence type="ECO:0000313" key="4">
    <source>
        <dbReference type="Proteomes" id="UP001597215"/>
    </source>
</evidence>
<gene>
    <name evidence="3" type="ORF">ACFSAG_03180</name>
</gene>
<evidence type="ECO:0000259" key="2">
    <source>
        <dbReference type="Pfam" id="PF11127"/>
    </source>
</evidence>
<comment type="caution">
    <text evidence="3">The sequence shown here is derived from an EMBL/GenBank/DDBJ whole genome shotgun (WGS) entry which is preliminary data.</text>
</comment>
<sequence>MNRNVGNTDRILRVVAGLILISLVFIGPKTVWGWVGLIPLITGLFRWCPAYTLVGVSTCKKQ</sequence>
<keyword evidence="1" id="KW-0472">Membrane</keyword>
<dbReference type="Pfam" id="PF11127">
    <property type="entry name" value="YgaP-like_TM"/>
    <property type="match status" value="1"/>
</dbReference>
<feature type="domain" description="Inner membrane protein YgaP-like transmembrane" evidence="2">
    <location>
        <begin position="1"/>
        <end position="62"/>
    </location>
</feature>
<accession>A0ABW4MAI2</accession>
<dbReference type="EMBL" id="JBHUEL010000003">
    <property type="protein sequence ID" value="MFD1765845.1"/>
    <property type="molecule type" value="Genomic_DNA"/>
</dbReference>
<evidence type="ECO:0000313" key="3">
    <source>
        <dbReference type="EMBL" id="MFD1765845.1"/>
    </source>
</evidence>